<dbReference type="InterPro" id="IPR017926">
    <property type="entry name" value="GATASE"/>
</dbReference>
<dbReference type="CDD" id="cd01741">
    <property type="entry name" value="GATase1_1"/>
    <property type="match status" value="1"/>
</dbReference>
<dbReference type="PANTHER" id="PTHR42695:SF5">
    <property type="entry name" value="GLUTAMINE AMIDOTRANSFERASE YLR126C-RELATED"/>
    <property type="match status" value="1"/>
</dbReference>
<dbReference type="RefSeq" id="WP_176853487.1">
    <property type="nucleotide sequence ID" value="NZ_JABCJD010000002.1"/>
</dbReference>
<dbReference type="InterPro" id="IPR029062">
    <property type="entry name" value="Class_I_gatase-like"/>
</dbReference>
<dbReference type="InterPro" id="IPR044992">
    <property type="entry name" value="ChyE-like"/>
</dbReference>
<reference evidence="2 3" key="1">
    <citation type="submission" date="2020-04" db="EMBL/GenBank/DDBJ databases">
        <title>Donghicola sp., a member of the Rhodobacteraceae family isolated from mangrove forest in Thailand.</title>
        <authorList>
            <person name="Charoenyingcharoen P."/>
            <person name="Yukphan P."/>
        </authorList>
    </citation>
    <scope>NUCLEOTIDE SEQUENCE [LARGE SCALE GENOMIC DNA]</scope>
    <source>
        <strain evidence="2 3">C2-DW-16</strain>
    </source>
</reference>
<comment type="caution">
    <text evidence="2">The sequence shown here is derived from an EMBL/GenBank/DDBJ whole genome shotgun (WGS) entry which is preliminary data.</text>
</comment>
<proteinExistence type="predicted"/>
<sequence>MKIGILQTGHTPTEMADIAEDYAILFRTMLGEGNFEYQTWNVVDGDFPASVDAADGYIITGSRHGAYEDHPWIPPLEQLIRDIHAAKKPLFGACFGHQIIAQALGGKVEKSQNGWGVGLHHYDFDGKEMKLNAWHQDQVVDLPPEARVVATSPFCKYAALAWGDHIFTTQAHPEFQSVFIKGLIDYRGKGVVPANLLETAENHLAEENDNAQLAATVTRLMRGEGIA</sequence>
<protein>
    <submittedName>
        <fullName evidence="2">Type 1 glutamine amidotransferase</fullName>
    </submittedName>
</protein>
<dbReference type="Gene3D" id="3.40.50.880">
    <property type="match status" value="1"/>
</dbReference>
<accession>A0ABX2PD81</accession>
<dbReference type="PANTHER" id="PTHR42695">
    <property type="entry name" value="GLUTAMINE AMIDOTRANSFERASE YLR126C-RELATED"/>
    <property type="match status" value="1"/>
</dbReference>
<evidence type="ECO:0000259" key="1">
    <source>
        <dbReference type="Pfam" id="PF00117"/>
    </source>
</evidence>
<evidence type="ECO:0000313" key="3">
    <source>
        <dbReference type="Proteomes" id="UP000523601"/>
    </source>
</evidence>
<feature type="domain" description="Glutamine amidotransferase" evidence="1">
    <location>
        <begin position="68"/>
        <end position="177"/>
    </location>
</feature>
<evidence type="ECO:0000313" key="2">
    <source>
        <dbReference type="EMBL" id="NVO27091.1"/>
    </source>
</evidence>
<dbReference type="PROSITE" id="PS51273">
    <property type="entry name" value="GATASE_TYPE_1"/>
    <property type="match status" value="1"/>
</dbReference>
<dbReference type="SUPFAM" id="SSF52317">
    <property type="entry name" value="Class I glutamine amidotransferase-like"/>
    <property type="match status" value="1"/>
</dbReference>
<organism evidence="2 3">
    <name type="scientific">Donghicola mangrovi</name>
    <dbReference type="NCBI Taxonomy" id="2729614"/>
    <lineage>
        <taxon>Bacteria</taxon>
        <taxon>Pseudomonadati</taxon>
        <taxon>Pseudomonadota</taxon>
        <taxon>Alphaproteobacteria</taxon>
        <taxon>Rhodobacterales</taxon>
        <taxon>Roseobacteraceae</taxon>
        <taxon>Donghicola</taxon>
    </lineage>
</organism>
<keyword evidence="2" id="KW-0315">Glutamine amidotransferase</keyword>
<dbReference type="Proteomes" id="UP000523601">
    <property type="component" value="Unassembled WGS sequence"/>
</dbReference>
<name>A0ABX2PD81_9RHOB</name>
<dbReference type="Pfam" id="PF00117">
    <property type="entry name" value="GATase"/>
    <property type="match status" value="1"/>
</dbReference>
<keyword evidence="3" id="KW-1185">Reference proteome</keyword>
<dbReference type="EMBL" id="JABCJD010000002">
    <property type="protein sequence ID" value="NVO27091.1"/>
    <property type="molecule type" value="Genomic_DNA"/>
</dbReference>
<gene>
    <name evidence="2" type="ORF">HJ526_06660</name>
</gene>